<proteinExistence type="predicted"/>
<sequence>MDILELNNFVEGTWHNGRPKEKVLVDHFAIDYDKIRTDKKTLFFAMDKETWLRGTKNTGVYAKW</sequence>
<dbReference type="AlphaFoldDB" id="A0AAF0I8B7"/>
<accession>A0AAF0I8B7</accession>
<protein>
    <submittedName>
        <fullName evidence="1">Uncharacterized protein</fullName>
    </submittedName>
</protein>
<reference evidence="1" key="1">
    <citation type="submission" date="2022-10" db="EMBL/GenBank/DDBJ databases">
        <title>Vagococcus sp. isolated from poultry meat.</title>
        <authorList>
            <person name="Johansson P."/>
            <person name="Bjorkroth J."/>
        </authorList>
    </citation>
    <scope>NUCLEOTIDE SEQUENCE</scope>
    <source>
        <strain evidence="1">STAA11</strain>
    </source>
</reference>
<dbReference type="EMBL" id="CP110232">
    <property type="protein sequence ID" value="WEG74235.1"/>
    <property type="molecule type" value="Genomic_DNA"/>
</dbReference>
<dbReference type="Proteomes" id="UP001179647">
    <property type="component" value="Chromosome"/>
</dbReference>
<evidence type="ECO:0000313" key="2">
    <source>
        <dbReference type="Proteomes" id="UP001179647"/>
    </source>
</evidence>
<dbReference type="KEGG" id="vie:OL234_04885"/>
<name>A0AAF0I8B7_9ENTE</name>
<evidence type="ECO:0000313" key="1">
    <source>
        <dbReference type="EMBL" id="WEG74235.1"/>
    </source>
</evidence>
<organism evidence="1 2">
    <name type="scientific">Vagococcus intermedius</name>
    <dbReference type="NCBI Taxonomy" id="2991418"/>
    <lineage>
        <taxon>Bacteria</taxon>
        <taxon>Bacillati</taxon>
        <taxon>Bacillota</taxon>
        <taxon>Bacilli</taxon>
        <taxon>Lactobacillales</taxon>
        <taxon>Enterococcaceae</taxon>
        <taxon>Vagococcus</taxon>
    </lineage>
</organism>
<keyword evidence="2" id="KW-1185">Reference proteome</keyword>
<gene>
    <name evidence="1" type="ORF">OL234_04885</name>
</gene>
<dbReference type="RefSeq" id="WP_275470034.1">
    <property type="nucleotide sequence ID" value="NZ_CP110232.1"/>
</dbReference>